<dbReference type="PROSITE" id="PS50893">
    <property type="entry name" value="ABC_TRANSPORTER_2"/>
    <property type="match status" value="1"/>
</dbReference>
<dbReference type="Gene3D" id="3.40.50.300">
    <property type="entry name" value="P-loop containing nucleotide triphosphate hydrolases"/>
    <property type="match status" value="1"/>
</dbReference>
<dbReference type="PANTHER" id="PTHR43820:SF4">
    <property type="entry name" value="HIGH-AFFINITY BRANCHED-CHAIN AMINO ACID TRANSPORT ATP-BINDING PROTEIN LIVF"/>
    <property type="match status" value="1"/>
</dbReference>
<dbReference type="InterPro" id="IPR027417">
    <property type="entry name" value="P-loop_NTPase"/>
</dbReference>
<keyword evidence="2" id="KW-0813">Transport</keyword>
<dbReference type="Proteomes" id="UP000319746">
    <property type="component" value="Unassembled WGS sequence"/>
</dbReference>
<dbReference type="GO" id="GO:0015807">
    <property type="term" value="P:L-amino acid transport"/>
    <property type="evidence" value="ECO:0007669"/>
    <property type="project" value="TreeGrafter"/>
</dbReference>
<dbReference type="PANTHER" id="PTHR43820">
    <property type="entry name" value="HIGH-AFFINITY BRANCHED-CHAIN AMINO ACID TRANSPORT ATP-BINDING PROTEIN LIVF"/>
    <property type="match status" value="1"/>
</dbReference>
<dbReference type="InterPro" id="IPR052156">
    <property type="entry name" value="BCAA_Transport_ATP-bd_LivF"/>
</dbReference>
<keyword evidence="3" id="KW-0547">Nucleotide-binding</keyword>
<dbReference type="RefSeq" id="WP_141864406.1">
    <property type="nucleotide sequence ID" value="NZ_BAABAN010000016.1"/>
</dbReference>
<dbReference type="GO" id="GO:0015658">
    <property type="term" value="F:branched-chain amino acid transmembrane transporter activity"/>
    <property type="evidence" value="ECO:0007669"/>
    <property type="project" value="TreeGrafter"/>
</dbReference>
<name>A0A543AN87_9MICC</name>
<organism evidence="7 8">
    <name type="scientific">Enteractinococcus coprophilus</name>
    <dbReference type="NCBI Taxonomy" id="1027633"/>
    <lineage>
        <taxon>Bacteria</taxon>
        <taxon>Bacillati</taxon>
        <taxon>Actinomycetota</taxon>
        <taxon>Actinomycetes</taxon>
        <taxon>Micrococcales</taxon>
        <taxon>Micrococcaceae</taxon>
    </lineage>
</organism>
<dbReference type="GO" id="GO:0005524">
    <property type="term" value="F:ATP binding"/>
    <property type="evidence" value="ECO:0007669"/>
    <property type="project" value="UniProtKB-KW"/>
</dbReference>
<evidence type="ECO:0000313" key="8">
    <source>
        <dbReference type="Proteomes" id="UP000319746"/>
    </source>
</evidence>
<dbReference type="Pfam" id="PF00005">
    <property type="entry name" value="ABC_tran"/>
    <property type="match status" value="1"/>
</dbReference>
<keyword evidence="5" id="KW-0029">Amino-acid transport</keyword>
<accession>A0A543AN87</accession>
<comment type="similarity">
    <text evidence="1">Belongs to the ABC transporter superfamily.</text>
</comment>
<evidence type="ECO:0000256" key="1">
    <source>
        <dbReference type="ARBA" id="ARBA00005417"/>
    </source>
</evidence>
<dbReference type="SUPFAM" id="SSF52540">
    <property type="entry name" value="P-loop containing nucleoside triphosphate hydrolases"/>
    <property type="match status" value="1"/>
</dbReference>
<evidence type="ECO:0000256" key="4">
    <source>
        <dbReference type="ARBA" id="ARBA00022840"/>
    </source>
</evidence>
<keyword evidence="4 7" id="KW-0067">ATP-binding</keyword>
<reference evidence="7 8" key="1">
    <citation type="submission" date="2019-06" db="EMBL/GenBank/DDBJ databases">
        <title>Sequencing the genomes of 1000 actinobacteria strains.</title>
        <authorList>
            <person name="Klenk H.-P."/>
        </authorList>
    </citation>
    <scope>NUCLEOTIDE SEQUENCE [LARGE SCALE GENOMIC DNA]</scope>
    <source>
        <strain evidence="7 8">DSM 24083</strain>
    </source>
</reference>
<dbReference type="CDD" id="cd03224">
    <property type="entry name" value="ABC_TM1139_LivF_branched"/>
    <property type="match status" value="1"/>
</dbReference>
<evidence type="ECO:0000256" key="3">
    <source>
        <dbReference type="ARBA" id="ARBA00022741"/>
    </source>
</evidence>
<feature type="domain" description="ABC transporter" evidence="6">
    <location>
        <begin position="4"/>
        <end position="236"/>
    </location>
</feature>
<proteinExistence type="inferred from homology"/>
<evidence type="ECO:0000256" key="2">
    <source>
        <dbReference type="ARBA" id="ARBA00022448"/>
    </source>
</evidence>
<sequence length="246" mass="26417">MSLLEVTDLHVRYGAIPALKGIDLRVEEGELVAVVGANGAGKTTTLAAIAGAHRASGGKIILDGQEIQRRRSADIARRGIALVPEDRGIFPSLTVDENLRLGSYLVHDATEVTRMRSQIFERFPILEQRADQGAGTLSGGEQQQLAIARALLTKPRLLMLDEPSLGLSPALVDRVFEVIEDLHREGVTILLVEQNATRALDLADRAYVLTTGVMTASGTTDQIRASVDIESAYLGGVQSANSEEKP</sequence>
<dbReference type="InterPro" id="IPR003593">
    <property type="entry name" value="AAA+_ATPase"/>
</dbReference>
<dbReference type="AlphaFoldDB" id="A0A543AN87"/>
<evidence type="ECO:0000259" key="6">
    <source>
        <dbReference type="PROSITE" id="PS50893"/>
    </source>
</evidence>
<comment type="caution">
    <text evidence="7">The sequence shown here is derived from an EMBL/GenBank/DDBJ whole genome shotgun (WGS) entry which is preliminary data.</text>
</comment>
<keyword evidence="8" id="KW-1185">Reference proteome</keyword>
<dbReference type="SMART" id="SM00382">
    <property type="entry name" value="AAA"/>
    <property type="match status" value="1"/>
</dbReference>
<dbReference type="OrthoDB" id="9805514at2"/>
<dbReference type="EMBL" id="VFOU01000001">
    <property type="protein sequence ID" value="TQL74042.1"/>
    <property type="molecule type" value="Genomic_DNA"/>
</dbReference>
<evidence type="ECO:0000313" key="7">
    <source>
        <dbReference type="EMBL" id="TQL74042.1"/>
    </source>
</evidence>
<evidence type="ECO:0000256" key="5">
    <source>
        <dbReference type="ARBA" id="ARBA00022970"/>
    </source>
</evidence>
<dbReference type="GO" id="GO:0016887">
    <property type="term" value="F:ATP hydrolysis activity"/>
    <property type="evidence" value="ECO:0007669"/>
    <property type="project" value="InterPro"/>
</dbReference>
<gene>
    <name evidence="7" type="ORF">FB556_0493</name>
</gene>
<protein>
    <submittedName>
        <fullName evidence="7">Amino acid/amide ABC transporter ATP-binding protein 2 (HAAT family)</fullName>
    </submittedName>
</protein>
<dbReference type="InterPro" id="IPR003439">
    <property type="entry name" value="ABC_transporter-like_ATP-bd"/>
</dbReference>